<feature type="transmembrane region" description="Helical" evidence="1">
    <location>
        <begin position="6"/>
        <end position="23"/>
    </location>
</feature>
<reference evidence="2" key="1">
    <citation type="journal article" date="2013" name="Environ. Microbiol.">
        <title>Microbiota from the distal guts of lean and obese adolescents exhibit partial functional redundancy besides clear differences in community structure.</title>
        <authorList>
            <person name="Ferrer M."/>
            <person name="Ruiz A."/>
            <person name="Lanza F."/>
            <person name="Haange S.B."/>
            <person name="Oberbach A."/>
            <person name="Till H."/>
            <person name="Bargiela R."/>
            <person name="Campoy C."/>
            <person name="Segura M.T."/>
            <person name="Richter M."/>
            <person name="von Bergen M."/>
            <person name="Seifert J."/>
            <person name="Suarez A."/>
        </authorList>
    </citation>
    <scope>NUCLEOTIDE SEQUENCE</scope>
</reference>
<dbReference type="AlphaFoldDB" id="K1TNT5"/>
<dbReference type="EMBL" id="AJWY01004829">
    <property type="protein sequence ID" value="EKC71298.1"/>
    <property type="molecule type" value="Genomic_DNA"/>
</dbReference>
<comment type="caution">
    <text evidence="2">The sequence shown here is derived from an EMBL/GenBank/DDBJ whole genome shotgun (WGS) entry which is preliminary data.</text>
</comment>
<keyword evidence="1" id="KW-0472">Membrane</keyword>
<gene>
    <name evidence="2" type="ORF">LEA_07336</name>
</gene>
<sequence>MKHTRGYIRLLVLFAFLALCGAGEA</sequence>
<protein>
    <submittedName>
        <fullName evidence="2">Uncharacterized protein</fullName>
    </submittedName>
</protein>
<evidence type="ECO:0000313" key="2">
    <source>
        <dbReference type="EMBL" id="EKC71298.1"/>
    </source>
</evidence>
<accession>K1TNT5</accession>
<proteinExistence type="predicted"/>
<keyword evidence="1" id="KW-0812">Transmembrane</keyword>
<feature type="non-terminal residue" evidence="2">
    <location>
        <position position="25"/>
    </location>
</feature>
<organism evidence="2">
    <name type="scientific">human gut metagenome</name>
    <dbReference type="NCBI Taxonomy" id="408170"/>
    <lineage>
        <taxon>unclassified sequences</taxon>
        <taxon>metagenomes</taxon>
        <taxon>organismal metagenomes</taxon>
    </lineage>
</organism>
<keyword evidence="1" id="KW-1133">Transmembrane helix</keyword>
<evidence type="ECO:0000256" key="1">
    <source>
        <dbReference type="SAM" id="Phobius"/>
    </source>
</evidence>
<name>K1TNT5_9ZZZZ</name>